<accession>A0ABQ3CHY8</accession>
<feature type="compositionally biased region" description="Acidic residues" evidence="1">
    <location>
        <begin position="48"/>
        <end position="60"/>
    </location>
</feature>
<evidence type="ECO:0000313" key="2">
    <source>
        <dbReference type="EMBL" id="GHA06025.1"/>
    </source>
</evidence>
<dbReference type="Proteomes" id="UP000653644">
    <property type="component" value="Unassembled WGS sequence"/>
</dbReference>
<feature type="region of interest" description="Disordered" evidence="1">
    <location>
        <begin position="1"/>
        <end position="60"/>
    </location>
</feature>
<gene>
    <name evidence="2" type="ORF">GCM10010345_08180</name>
</gene>
<sequence length="60" mass="6297">MVSLPRADEGEPGREGAYQGAGDQENGTLCAHCSSIGDVPSARGRIEEEGEEEDAASIYK</sequence>
<proteinExistence type="predicted"/>
<evidence type="ECO:0000256" key="1">
    <source>
        <dbReference type="SAM" id="MobiDB-lite"/>
    </source>
</evidence>
<comment type="caution">
    <text evidence="2">The sequence shown here is derived from an EMBL/GenBank/DDBJ whole genome shotgun (WGS) entry which is preliminary data.</text>
</comment>
<evidence type="ECO:0000313" key="3">
    <source>
        <dbReference type="Proteomes" id="UP000653644"/>
    </source>
</evidence>
<feature type="compositionally biased region" description="Basic and acidic residues" evidence="1">
    <location>
        <begin position="1"/>
        <end position="14"/>
    </location>
</feature>
<protein>
    <submittedName>
        <fullName evidence="2">Uncharacterized protein</fullName>
    </submittedName>
</protein>
<keyword evidence="3" id="KW-1185">Reference proteome</keyword>
<organism evidence="2 3">
    <name type="scientific">Streptomyces canarius</name>
    <dbReference type="NCBI Taxonomy" id="285453"/>
    <lineage>
        <taxon>Bacteria</taxon>
        <taxon>Bacillati</taxon>
        <taxon>Actinomycetota</taxon>
        <taxon>Actinomycetes</taxon>
        <taxon>Kitasatosporales</taxon>
        <taxon>Streptomycetaceae</taxon>
        <taxon>Streptomyces</taxon>
    </lineage>
</organism>
<dbReference type="EMBL" id="BMVN01000002">
    <property type="protein sequence ID" value="GHA06025.1"/>
    <property type="molecule type" value="Genomic_DNA"/>
</dbReference>
<name>A0ABQ3CHY8_9ACTN</name>
<reference evidence="3" key="1">
    <citation type="journal article" date="2019" name="Int. J. Syst. Evol. Microbiol.">
        <title>The Global Catalogue of Microorganisms (GCM) 10K type strain sequencing project: providing services to taxonomists for standard genome sequencing and annotation.</title>
        <authorList>
            <consortium name="The Broad Institute Genomics Platform"/>
            <consortium name="The Broad Institute Genome Sequencing Center for Infectious Disease"/>
            <person name="Wu L."/>
            <person name="Ma J."/>
        </authorList>
    </citation>
    <scope>NUCLEOTIDE SEQUENCE [LARGE SCALE GENOMIC DNA]</scope>
    <source>
        <strain evidence="3">JCM 4733</strain>
    </source>
</reference>